<organism evidence="2">
    <name type="scientific">Methyloraptor flagellatus</name>
    <dbReference type="NCBI Taxonomy" id="3162530"/>
    <lineage>
        <taxon>Bacteria</taxon>
        <taxon>Pseudomonadati</taxon>
        <taxon>Pseudomonadota</taxon>
        <taxon>Alphaproteobacteria</taxon>
        <taxon>Hyphomicrobiales</taxon>
        <taxon>Ancalomicrobiaceae</taxon>
        <taxon>Methyloraptor</taxon>
    </lineage>
</organism>
<dbReference type="InterPro" id="IPR023631">
    <property type="entry name" value="Amidase_dom"/>
</dbReference>
<dbReference type="RefSeq" id="WP_407051598.1">
    <property type="nucleotide sequence ID" value="NZ_CP158568.1"/>
</dbReference>
<dbReference type="GO" id="GO:0003824">
    <property type="term" value="F:catalytic activity"/>
    <property type="evidence" value="ECO:0007669"/>
    <property type="project" value="InterPro"/>
</dbReference>
<dbReference type="Gene3D" id="3.90.1300.10">
    <property type="entry name" value="Amidase signature (AS) domain"/>
    <property type="match status" value="1"/>
</dbReference>
<evidence type="ECO:0000259" key="1">
    <source>
        <dbReference type="Pfam" id="PF01425"/>
    </source>
</evidence>
<protein>
    <submittedName>
        <fullName evidence="2">Amidase</fullName>
    </submittedName>
</protein>
<dbReference type="SUPFAM" id="SSF75304">
    <property type="entry name" value="Amidase signature (AS) enzymes"/>
    <property type="match status" value="1"/>
</dbReference>
<accession>A0AAU7XID2</accession>
<sequence length="480" mass="49739">MSALPSSSDIHPAEPLWAAPILALAPRIRDGALSPVTLTELMLDRIAAYDGRLHAYVAVAADGALKQARIAEAEIARGGWRGPLHGVPIAVKDVFYTQAIRTGLGSSIYAGWTPPYESTATARLAAAGAVMVGKLTCTEGVYAEHHPTIQEPLNPFGAAHWTGNSSSGSGVALTAGLTYGSLGTDTGGSIRLPSSCCGVVGIKPTWGRVSRHGVFPLADSLDHVGPMARTVADAALLLGLIAGADPADPTAAPVAVPDYLAEIDRGIAGLRVGVDLGFIAAKATAEVVASIEAVLATVASLGAEIVPVRFPDTDAILRGWAVQCAVEAARAHRDTYPARKSEYGPRLSALLERGHKVSGFDLADALAARRTFNGQMARLFADIDLLVVPGLPVAGPTLDFMGSLGEDPAAILAIGPFTAPFDVCGYPTVTLPCGESAAGIPIGFQFVARPFAESLVCRAGHAYQAVTTWHRRRPDLASLA</sequence>
<dbReference type="InterPro" id="IPR000120">
    <property type="entry name" value="Amidase"/>
</dbReference>
<reference evidence="2" key="1">
    <citation type="submission" date="2024-06" db="EMBL/GenBank/DDBJ databases">
        <title>Methylostella associata gen. nov., sp. nov., a novel Ancalomicrobiaceae-affiliated facultatively methylotrophic bacteria that feed on methanotrophs of the genus Methylococcus.</title>
        <authorList>
            <person name="Saltykova V."/>
            <person name="Danilova O.V."/>
            <person name="Oshkin I.Y."/>
            <person name="Belova S.E."/>
            <person name="Pimenov N.V."/>
            <person name="Dedysh S.N."/>
        </authorList>
    </citation>
    <scope>NUCLEOTIDE SEQUENCE</scope>
    <source>
        <strain evidence="2">S20</strain>
    </source>
</reference>
<dbReference type="InterPro" id="IPR036928">
    <property type="entry name" value="AS_sf"/>
</dbReference>
<dbReference type="Pfam" id="PF01425">
    <property type="entry name" value="Amidase"/>
    <property type="match status" value="1"/>
</dbReference>
<dbReference type="EMBL" id="CP158568">
    <property type="protein sequence ID" value="XBY46504.1"/>
    <property type="molecule type" value="Genomic_DNA"/>
</dbReference>
<feature type="domain" description="Amidase" evidence="1">
    <location>
        <begin position="38"/>
        <end position="457"/>
    </location>
</feature>
<dbReference type="AlphaFoldDB" id="A0AAU7XID2"/>
<gene>
    <name evidence="2" type="ORF">ABS361_09980</name>
</gene>
<name>A0AAU7XID2_9HYPH</name>
<proteinExistence type="predicted"/>
<dbReference type="PANTHER" id="PTHR11895">
    <property type="entry name" value="TRANSAMIDASE"/>
    <property type="match status" value="1"/>
</dbReference>
<dbReference type="PANTHER" id="PTHR11895:SF176">
    <property type="entry name" value="AMIDASE AMID-RELATED"/>
    <property type="match status" value="1"/>
</dbReference>
<evidence type="ECO:0000313" key="2">
    <source>
        <dbReference type="EMBL" id="XBY46504.1"/>
    </source>
</evidence>
<dbReference type="KEGG" id="mflg:ABS361_09980"/>